<feature type="domain" description="Lactate/malate dehydrogenase N-terminal" evidence="10">
    <location>
        <begin position="15"/>
        <end position="153"/>
    </location>
</feature>
<comment type="similarity">
    <text evidence="2">Belongs to the LDH/MDH superfamily. LDH family.</text>
</comment>
<keyword evidence="4 9" id="KW-0560">Oxidoreductase</keyword>
<comment type="caution">
    <text evidence="12">The sequence shown here is derived from an EMBL/GenBank/DDBJ whole genome shotgun (WGS) entry which is preliminary data.</text>
</comment>
<dbReference type="InterPro" id="IPR022383">
    <property type="entry name" value="Lactate/malate_DH_C"/>
</dbReference>
<evidence type="ECO:0000259" key="10">
    <source>
        <dbReference type="Pfam" id="PF00056"/>
    </source>
</evidence>
<evidence type="ECO:0000256" key="8">
    <source>
        <dbReference type="PIRSR" id="PIRSR000102-3"/>
    </source>
</evidence>
<evidence type="ECO:0000256" key="3">
    <source>
        <dbReference type="ARBA" id="ARBA00012967"/>
    </source>
</evidence>
<comment type="catalytic activity">
    <reaction evidence="6 9">
        <text>(S)-lactate + NAD(+) = pyruvate + NADH + H(+)</text>
        <dbReference type="Rhea" id="RHEA:23444"/>
        <dbReference type="ChEBI" id="CHEBI:15361"/>
        <dbReference type="ChEBI" id="CHEBI:15378"/>
        <dbReference type="ChEBI" id="CHEBI:16651"/>
        <dbReference type="ChEBI" id="CHEBI:57540"/>
        <dbReference type="ChEBI" id="CHEBI:57945"/>
        <dbReference type="EC" id="1.1.1.27"/>
    </reaction>
</comment>
<reference evidence="12" key="1">
    <citation type="submission" date="2022-07" db="EMBL/GenBank/DDBJ databases">
        <title>Fungi with potential for degradation of polypropylene.</title>
        <authorList>
            <person name="Gostincar C."/>
        </authorList>
    </citation>
    <scope>NUCLEOTIDE SEQUENCE</scope>
    <source>
        <strain evidence="12">EXF-13308</strain>
    </source>
</reference>
<sequence length="322" mass="34674">MGSAQKNPQKYAKAVKIAVVGTGNVGSSTAYGLLLTGLAAEIVLIDVNKAKAEGEAMDLSHAAPSSHPTHIRSGEYGDCAGASIVIIAAGLNQKPGQTRMDLVKSNVAIFRDMVPQIARYGTDAILVVATNPVDVLTYVTWKLSGFPVHRVLGSGTTLDTARLRFEIGKYYRVNPESIHADIIGEHGDTELPVWSLASISGMRLRDYCQQSGIEYNREAMVACFMATRNAAYEIIKRKGWTNYGVATALVRIVETILRDEDTLLTVSMVGNYAGVDGVALSVPSKVTRLGGFHTFTLLLNAEEEAELRKSAESIKLVLDTVT</sequence>
<accession>A0AA38RJB9</accession>
<dbReference type="PRINTS" id="PR00086">
    <property type="entry name" value="LLDHDRGNASE"/>
</dbReference>
<dbReference type="InterPro" id="IPR001557">
    <property type="entry name" value="L-lactate/malate_DH"/>
</dbReference>
<organism evidence="12 13">
    <name type="scientific">Pleurostoma richardsiae</name>
    <dbReference type="NCBI Taxonomy" id="41990"/>
    <lineage>
        <taxon>Eukaryota</taxon>
        <taxon>Fungi</taxon>
        <taxon>Dikarya</taxon>
        <taxon>Ascomycota</taxon>
        <taxon>Pezizomycotina</taxon>
        <taxon>Sordariomycetes</taxon>
        <taxon>Sordariomycetidae</taxon>
        <taxon>Calosphaeriales</taxon>
        <taxon>Pleurostomataceae</taxon>
        <taxon>Pleurostoma</taxon>
    </lineage>
</organism>
<feature type="binding site" evidence="8">
    <location>
        <position position="46"/>
    </location>
    <ligand>
        <name>NAD(+)</name>
        <dbReference type="ChEBI" id="CHEBI:57540"/>
    </ligand>
</feature>
<evidence type="ECO:0000256" key="6">
    <source>
        <dbReference type="ARBA" id="ARBA00049258"/>
    </source>
</evidence>
<dbReference type="PANTHER" id="PTHR43128:SF16">
    <property type="entry name" value="L-LACTATE DEHYDROGENASE"/>
    <property type="match status" value="1"/>
</dbReference>
<dbReference type="Pfam" id="PF02866">
    <property type="entry name" value="Ldh_1_C"/>
    <property type="match status" value="1"/>
</dbReference>
<dbReference type="InterPro" id="IPR015955">
    <property type="entry name" value="Lactate_DH/Glyco_Ohase_4_C"/>
</dbReference>
<dbReference type="PANTHER" id="PTHR43128">
    <property type="entry name" value="L-2-HYDROXYCARBOXYLATE DEHYDROGENASE (NAD(P)(+))"/>
    <property type="match status" value="1"/>
</dbReference>
<dbReference type="SUPFAM" id="SSF51735">
    <property type="entry name" value="NAD(P)-binding Rossmann-fold domains"/>
    <property type="match status" value="1"/>
</dbReference>
<dbReference type="InterPro" id="IPR036291">
    <property type="entry name" value="NAD(P)-bd_dom_sf"/>
</dbReference>
<dbReference type="GO" id="GO:0006089">
    <property type="term" value="P:lactate metabolic process"/>
    <property type="evidence" value="ECO:0007669"/>
    <property type="project" value="TreeGrafter"/>
</dbReference>
<dbReference type="Gene3D" id="3.40.50.720">
    <property type="entry name" value="NAD(P)-binding Rossmann-like Domain"/>
    <property type="match status" value="1"/>
</dbReference>
<evidence type="ECO:0000256" key="2">
    <source>
        <dbReference type="ARBA" id="ARBA00006054"/>
    </source>
</evidence>
<dbReference type="EC" id="1.1.1.27" evidence="3 9"/>
<feature type="active site" description="Proton acceptor" evidence="7">
    <location>
        <position position="186"/>
    </location>
</feature>
<dbReference type="PROSITE" id="PS00064">
    <property type="entry name" value="L_LDH"/>
    <property type="match status" value="1"/>
</dbReference>
<dbReference type="EMBL" id="JANBVO010000010">
    <property type="protein sequence ID" value="KAJ9149361.1"/>
    <property type="molecule type" value="Genomic_DNA"/>
</dbReference>
<evidence type="ECO:0000256" key="4">
    <source>
        <dbReference type="ARBA" id="ARBA00023002"/>
    </source>
</evidence>
<dbReference type="InterPro" id="IPR001236">
    <property type="entry name" value="Lactate/malate_DH_N"/>
</dbReference>
<comment type="pathway">
    <text evidence="1 9">Fermentation; pyruvate fermentation to lactate; (S)-lactate from pyruvate: step 1/1.</text>
</comment>
<feature type="domain" description="Lactate/malate dehydrogenase C-terminal" evidence="11">
    <location>
        <begin position="156"/>
        <end position="320"/>
    </location>
</feature>
<dbReference type="NCBIfam" id="NF000824">
    <property type="entry name" value="PRK00066.1"/>
    <property type="match status" value="1"/>
</dbReference>
<dbReference type="GO" id="GO:0004459">
    <property type="term" value="F:L-lactate dehydrogenase (NAD+) activity"/>
    <property type="evidence" value="ECO:0007669"/>
    <property type="project" value="UniProtKB-EC"/>
</dbReference>
<feature type="binding site" evidence="8">
    <location>
        <position position="106"/>
    </location>
    <ligand>
        <name>NAD(+)</name>
        <dbReference type="ChEBI" id="CHEBI:57540"/>
    </ligand>
</feature>
<evidence type="ECO:0000256" key="5">
    <source>
        <dbReference type="ARBA" id="ARBA00023027"/>
    </source>
</evidence>
<dbReference type="CDD" id="cd05292">
    <property type="entry name" value="LDH_2"/>
    <property type="match status" value="1"/>
</dbReference>
<dbReference type="AlphaFoldDB" id="A0AA38RJB9"/>
<keyword evidence="5 8" id="KW-0520">NAD</keyword>
<keyword evidence="13" id="KW-1185">Reference proteome</keyword>
<dbReference type="InterPro" id="IPR011304">
    <property type="entry name" value="L-lactate_DH"/>
</dbReference>
<evidence type="ECO:0000259" key="11">
    <source>
        <dbReference type="Pfam" id="PF02866"/>
    </source>
</evidence>
<dbReference type="Proteomes" id="UP001174694">
    <property type="component" value="Unassembled WGS sequence"/>
</dbReference>
<dbReference type="NCBIfam" id="TIGR01771">
    <property type="entry name" value="L-LDH-NAD"/>
    <property type="match status" value="1"/>
</dbReference>
<evidence type="ECO:0000256" key="7">
    <source>
        <dbReference type="PIRSR" id="PIRSR000102-1"/>
    </source>
</evidence>
<name>A0AA38RJB9_9PEZI</name>
<dbReference type="SUPFAM" id="SSF56327">
    <property type="entry name" value="LDH C-terminal domain-like"/>
    <property type="match status" value="1"/>
</dbReference>
<gene>
    <name evidence="12" type="ORF">NKR23_g4284</name>
</gene>
<evidence type="ECO:0000313" key="12">
    <source>
        <dbReference type="EMBL" id="KAJ9149361.1"/>
    </source>
</evidence>
<evidence type="ECO:0000256" key="9">
    <source>
        <dbReference type="RuleBase" id="RU000496"/>
    </source>
</evidence>
<dbReference type="Pfam" id="PF00056">
    <property type="entry name" value="Ldh_1_N"/>
    <property type="match status" value="1"/>
</dbReference>
<protein>
    <recommendedName>
        <fullName evidence="3 9">L-lactate dehydrogenase</fullName>
        <ecNumber evidence="3 9">1.1.1.27</ecNumber>
    </recommendedName>
</protein>
<feature type="binding site" evidence="8">
    <location>
        <begin position="21"/>
        <end position="26"/>
    </location>
    <ligand>
        <name>NAD(+)</name>
        <dbReference type="ChEBI" id="CHEBI:57540"/>
    </ligand>
</feature>
<evidence type="ECO:0000256" key="1">
    <source>
        <dbReference type="ARBA" id="ARBA00004843"/>
    </source>
</evidence>
<dbReference type="GO" id="GO:0005737">
    <property type="term" value="C:cytoplasm"/>
    <property type="evidence" value="ECO:0007669"/>
    <property type="project" value="InterPro"/>
</dbReference>
<proteinExistence type="inferred from homology"/>
<dbReference type="HAMAP" id="MF_00488">
    <property type="entry name" value="Lactate_dehydrog"/>
    <property type="match status" value="1"/>
</dbReference>
<dbReference type="Gene3D" id="3.90.110.10">
    <property type="entry name" value="Lactate dehydrogenase/glycoside hydrolase, family 4, C-terminal"/>
    <property type="match status" value="1"/>
</dbReference>
<evidence type="ECO:0000313" key="13">
    <source>
        <dbReference type="Proteomes" id="UP001174694"/>
    </source>
</evidence>
<dbReference type="FunFam" id="3.40.50.720:FF:000018">
    <property type="entry name" value="Malate dehydrogenase"/>
    <property type="match status" value="1"/>
</dbReference>
<dbReference type="InterPro" id="IPR018177">
    <property type="entry name" value="L-lactate_DH_AS"/>
</dbReference>
<dbReference type="PIRSF" id="PIRSF000102">
    <property type="entry name" value="Lac_mal_DH"/>
    <property type="match status" value="1"/>
</dbReference>